<feature type="domain" description="DYW" evidence="3">
    <location>
        <begin position="515"/>
        <end position="608"/>
    </location>
</feature>
<evidence type="ECO:0000259" key="3">
    <source>
        <dbReference type="Pfam" id="PF14432"/>
    </source>
</evidence>
<dbReference type="InterPro" id="IPR046960">
    <property type="entry name" value="PPR_At4g14850-like_plant"/>
</dbReference>
<dbReference type="AlphaFoldDB" id="A0A835IYW3"/>
<gene>
    <name evidence="4" type="ORF">IFM89_031782</name>
</gene>
<comment type="caution">
    <text evidence="4">The sequence shown here is derived from an EMBL/GenBank/DDBJ whole genome shotgun (WGS) entry which is preliminary data.</text>
</comment>
<dbReference type="PROSITE" id="PS51375">
    <property type="entry name" value="PPR"/>
    <property type="match status" value="3"/>
</dbReference>
<keyword evidence="1" id="KW-0677">Repeat</keyword>
<dbReference type="GO" id="GO:0003723">
    <property type="term" value="F:RNA binding"/>
    <property type="evidence" value="ECO:0007669"/>
    <property type="project" value="InterPro"/>
</dbReference>
<protein>
    <recommendedName>
        <fullName evidence="3">DYW domain-containing protein</fullName>
    </recommendedName>
</protein>
<accession>A0A835IYW3</accession>
<dbReference type="PANTHER" id="PTHR47926">
    <property type="entry name" value="PENTATRICOPEPTIDE REPEAT-CONTAINING PROTEIN"/>
    <property type="match status" value="1"/>
</dbReference>
<dbReference type="GO" id="GO:0009451">
    <property type="term" value="P:RNA modification"/>
    <property type="evidence" value="ECO:0007669"/>
    <property type="project" value="InterPro"/>
</dbReference>
<evidence type="ECO:0000313" key="4">
    <source>
        <dbReference type="EMBL" id="KAF9626269.1"/>
    </source>
</evidence>
<feature type="repeat" description="PPR" evidence="2">
    <location>
        <begin position="91"/>
        <end position="126"/>
    </location>
</feature>
<evidence type="ECO:0000256" key="2">
    <source>
        <dbReference type="PROSITE-ProRule" id="PRU00708"/>
    </source>
</evidence>
<dbReference type="Proteomes" id="UP000631114">
    <property type="component" value="Unassembled WGS sequence"/>
</dbReference>
<dbReference type="PANTHER" id="PTHR47926:SF508">
    <property type="entry name" value="PENTATRICOPEPTIDE REPEAT-CONTAINING PROTEIN"/>
    <property type="match status" value="1"/>
</dbReference>
<dbReference type="InterPro" id="IPR011990">
    <property type="entry name" value="TPR-like_helical_dom_sf"/>
</dbReference>
<sequence>MVLSITPTTPPSPHILTTTNNSNIHHHHLLSLIKNCKTMSQLKQIHAKTLRTTTSLNDRDTLFIFSRIVHLSTTFDINYASRILHHIHNPNSFIWNTLIRAYAWSVNGKEEAILIYRAMLEEGRVVPDKHTYPFVLKACAFLFALFEGKQMHCHVLKLGFEKDTYVNNSLVHFYVSCGHLDLGRKVFEKMSDTSLVSWNVMIDGYVQFGEFVTALRLFIQVQKLFEPDGFTMQSVICACTGLVSLYLGMWAHVYVLRKCELSVKNDVLVNNSVLDMYCKCGSLDLAHQVFRRMSKRDVTSWNLMILGFGMHGQVKEALDTFASMSNIDGLMPNSITFVGVLSACKHGGLVSEGRWYFDLMVKEYQIEPQVEHYGCIVDLFARAGLINEALDHVSLMSVKPDVVIWRSLLDACCKQNVNIELSEEVAKRILYTEGGASSGVYVLLSRVYASANRWNDVGLVRRLMSEKGITKEPGCSLIEVDGEVHQFLAGDTSHPCSKEIYRSLRDIEDRLESAGYVPDLSQAPMVDEHGDEKQQSLSLHSERLAISFGLLNARQGMPIRIFKNLRVCNDCHTVTKLISSVFGVEIMVRDRARFHHFKDGTCSCVDCW</sequence>
<dbReference type="GO" id="GO:0008270">
    <property type="term" value="F:zinc ion binding"/>
    <property type="evidence" value="ECO:0007669"/>
    <property type="project" value="InterPro"/>
</dbReference>
<evidence type="ECO:0000256" key="1">
    <source>
        <dbReference type="ARBA" id="ARBA00022737"/>
    </source>
</evidence>
<feature type="repeat" description="PPR" evidence="2">
    <location>
        <begin position="163"/>
        <end position="197"/>
    </location>
</feature>
<dbReference type="NCBIfam" id="TIGR00756">
    <property type="entry name" value="PPR"/>
    <property type="match status" value="2"/>
</dbReference>
<keyword evidence="5" id="KW-1185">Reference proteome</keyword>
<organism evidence="4 5">
    <name type="scientific">Coptis chinensis</name>
    <dbReference type="NCBI Taxonomy" id="261450"/>
    <lineage>
        <taxon>Eukaryota</taxon>
        <taxon>Viridiplantae</taxon>
        <taxon>Streptophyta</taxon>
        <taxon>Embryophyta</taxon>
        <taxon>Tracheophyta</taxon>
        <taxon>Spermatophyta</taxon>
        <taxon>Magnoliopsida</taxon>
        <taxon>Ranunculales</taxon>
        <taxon>Ranunculaceae</taxon>
        <taxon>Coptidoideae</taxon>
        <taxon>Coptis</taxon>
    </lineage>
</organism>
<dbReference type="Gene3D" id="1.25.40.10">
    <property type="entry name" value="Tetratricopeptide repeat domain"/>
    <property type="match status" value="4"/>
</dbReference>
<reference evidence="4 5" key="1">
    <citation type="submission" date="2020-10" db="EMBL/GenBank/DDBJ databases">
        <title>The Coptis chinensis genome and diversification of protoberbering-type alkaloids.</title>
        <authorList>
            <person name="Wang B."/>
            <person name="Shu S."/>
            <person name="Song C."/>
            <person name="Liu Y."/>
        </authorList>
    </citation>
    <scope>NUCLEOTIDE SEQUENCE [LARGE SCALE GENOMIC DNA]</scope>
    <source>
        <strain evidence="4">HL-2020</strain>
        <tissue evidence="4">Leaf</tissue>
    </source>
</reference>
<evidence type="ECO:0000313" key="5">
    <source>
        <dbReference type="Proteomes" id="UP000631114"/>
    </source>
</evidence>
<dbReference type="Pfam" id="PF14432">
    <property type="entry name" value="DYW_deaminase"/>
    <property type="match status" value="1"/>
</dbReference>
<dbReference type="OrthoDB" id="185373at2759"/>
<dbReference type="InterPro" id="IPR046849">
    <property type="entry name" value="E2_motif"/>
</dbReference>
<dbReference type="InterPro" id="IPR046848">
    <property type="entry name" value="E_motif"/>
</dbReference>
<dbReference type="Pfam" id="PF20430">
    <property type="entry name" value="Eplus_motif"/>
    <property type="match status" value="1"/>
</dbReference>
<dbReference type="InterPro" id="IPR032867">
    <property type="entry name" value="DYW_dom"/>
</dbReference>
<dbReference type="InterPro" id="IPR002885">
    <property type="entry name" value="PPR_rpt"/>
</dbReference>
<dbReference type="FunFam" id="1.25.40.10:FF:000474">
    <property type="entry name" value="Pentatricopeptide repeat protein PPR986-12"/>
    <property type="match status" value="1"/>
</dbReference>
<dbReference type="Pfam" id="PF01535">
    <property type="entry name" value="PPR"/>
    <property type="match status" value="2"/>
</dbReference>
<feature type="repeat" description="PPR" evidence="2">
    <location>
        <begin position="266"/>
        <end position="300"/>
    </location>
</feature>
<dbReference type="Pfam" id="PF20431">
    <property type="entry name" value="E_motif"/>
    <property type="match status" value="1"/>
</dbReference>
<name>A0A835IYW3_9MAGN</name>
<dbReference type="EMBL" id="JADFTS010000001">
    <property type="protein sequence ID" value="KAF9626269.1"/>
    <property type="molecule type" value="Genomic_DNA"/>
</dbReference>
<proteinExistence type="predicted"/>
<dbReference type="Pfam" id="PF13041">
    <property type="entry name" value="PPR_2"/>
    <property type="match status" value="1"/>
</dbReference>
<dbReference type="FunFam" id="1.25.40.10:FF:000470">
    <property type="entry name" value="Pentatricopeptide repeat-containing protein At5g66520"/>
    <property type="match status" value="1"/>
</dbReference>